<name>A0A9D4ZAH8_ADICA</name>
<accession>A0A9D4ZAH8</accession>
<proteinExistence type="predicted"/>
<gene>
    <name evidence="1" type="ORF">GOP47_0020316</name>
</gene>
<protein>
    <submittedName>
        <fullName evidence="1">Uncharacterized protein</fullName>
    </submittedName>
</protein>
<keyword evidence="2" id="KW-1185">Reference proteome</keyword>
<organism evidence="1 2">
    <name type="scientific">Adiantum capillus-veneris</name>
    <name type="common">Maidenhair fern</name>
    <dbReference type="NCBI Taxonomy" id="13818"/>
    <lineage>
        <taxon>Eukaryota</taxon>
        <taxon>Viridiplantae</taxon>
        <taxon>Streptophyta</taxon>
        <taxon>Embryophyta</taxon>
        <taxon>Tracheophyta</taxon>
        <taxon>Polypodiopsida</taxon>
        <taxon>Polypodiidae</taxon>
        <taxon>Polypodiales</taxon>
        <taxon>Pteridineae</taxon>
        <taxon>Pteridaceae</taxon>
        <taxon>Vittarioideae</taxon>
        <taxon>Adiantum</taxon>
    </lineage>
</organism>
<dbReference type="AlphaFoldDB" id="A0A9D4ZAH8"/>
<evidence type="ECO:0000313" key="2">
    <source>
        <dbReference type="Proteomes" id="UP000886520"/>
    </source>
</evidence>
<dbReference type="EMBL" id="JABFUD020000019">
    <property type="protein sequence ID" value="KAI5065621.1"/>
    <property type="molecule type" value="Genomic_DNA"/>
</dbReference>
<comment type="caution">
    <text evidence="1">The sequence shown here is derived from an EMBL/GenBank/DDBJ whole genome shotgun (WGS) entry which is preliminary data.</text>
</comment>
<dbReference type="Proteomes" id="UP000886520">
    <property type="component" value="Chromosome 19"/>
</dbReference>
<evidence type="ECO:0000313" key="1">
    <source>
        <dbReference type="EMBL" id="KAI5065621.1"/>
    </source>
</evidence>
<reference evidence="1" key="1">
    <citation type="submission" date="2021-01" db="EMBL/GenBank/DDBJ databases">
        <title>Adiantum capillus-veneris genome.</title>
        <authorList>
            <person name="Fang Y."/>
            <person name="Liao Q."/>
        </authorList>
    </citation>
    <scope>NUCLEOTIDE SEQUENCE</scope>
    <source>
        <strain evidence="1">H3</strain>
        <tissue evidence="1">Leaf</tissue>
    </source>
</reference>
<sequence>MLVGKPCNQCILDPRHAVQQKPVYLENDAIWGTTSHTQSTSKTFTTCRQGAKRAIAFGEGPHYASKEGPQCVSSCILLSWHKSKQYIPERIRALDEQSGKLPVPM</sequence>